<reference evidence="5" key="1">
    <citation type="submission" date="2016-09" db="EMBL/GenBank/DDBJ databases">
        <authorList>
            <person name="Varghese N."/>
            <person name="Submissions S."/>
        </authorList>
    </citation>
    <scope>NUCLEOTIDE SEQUENCE [LARGE SCALE GENOMIC DNA]</scope>
    <source>
        <strain evidence="5">ANC 4422</strain>
    </source>
</reference>
<evidence type="ECO:0000313" key="4">
    <source>
        <dbReference type="EMBL" id="SDB93789.1"/>
    </source>
</evidence>
<evidence type="ECO:0000256" key="1">
    <source>
        <dbReference type="ARBA" id="ARBA00010646"/>
    </source>
</evidence>
<dbReference type="GO" id="GO:0003796">
    <property type="term" value="F:lysozyme activity"/>
    <property type="evidence" value="ECO:0007669"/>
    <property type="project" value="InterPro"/>
</dbReference>
<dbReference type="PROSITE" id="PS51904">
    <property type="entry name" value="GLYCOSYL_HYDROL_F25_2"/>
    <property type="match status" value="1"/>
</dbReference>
<sequence>MLTQNAIIFSMWQALFIIVCLFSSTLYAQDYPVKGFDISHHQGNIQWKKISPKQYQFVYIKATEGTDYQDPKFQENWLNAKEKGFHVGAYHFYRLCSNGKTQANNFIKTVPNQISNLPPVIDIEYDSKCISTYTKEQLNQEIKTIYQSLEKHYGKKPIIYTSARFYNLFLSSTFSFASLWIRHYQTTPPILEKQHSWFFWQYTKQGHIDGIDGDVDINVYAASKDIWDNYLHYLEKQQ</sequence>
<dbReference type="PANTHER" id="PTHR34135">
    <property type="entry name" value="LYSOZYME"/>
    <property type="match status" value="1"/>
</dbReference>
<gene>
    <name evidence="4" type="ORF">SAMN05421733_1063</name>
</gene>
<dbReference type="InterPro" id="IPR002053">
    <property type="entry name" value="Glyco_hydro_25"/>
</dbReference>
<dbReference type="GO" id="GO:0016052">
    <property type="term" value="P:carbohydrate catabolic process"/>
    <property type="evidence" value="ECO:0007669"/>
    <property type="project" value="TreeGrafter"/>
</dbReference>
<comment type="similarity">
    <text evidence="1">Belongs to the glycosyl hydrolase 25 family.</text>
</comment>
<dbReference type="AlphaFoldDB" id="A0A1G6HHR1"/>
<dbReference type="SMART" id="SM00641">
    <property type="entry name" value="Glyco_25"/>
    <property type="match status" value="1"/>
</dbReference>
<keyword evidence="2" id="KW-0378">Hydrolase</keyword>
<evidence type="ECO:0000313" key="5">
    <source>
        <dbReference type="Proteomes" id="UP000242501"/>
    </source>
</evidence>
<dbReference type="EMBL" id="FMYL01000006">
    <property type="protein sequence ID" value="SDB93789.1"/>
    <property type="molecule type" value="Genomic_DNA"/>
</dbReference>
<dbReference type="Gene3D" id="3.20.20.80">
    <property type="entry name" value="Glycosidases"/>
    <property type="match status" value="1"/>
</dbReference>
<keyword evidence="5" id="KW-1185">Reference proteome</keyword>
<dbReference type="GO" id="GO:0016998">
    <property type="term" value="P:cell wall macromolecule catabolic process"/>
    <property type="evidence" value="ECO:0007669"/>
    <property type="project" value="InterPro"/>
</dbReference>
<name>A0A1G6HHR1_9GAMM</name>
<accession>A0A1G6HHR1</accession>
<dbReference type="GO" id="GO:0009253">
    <property type="term" value="P:peptidoglycan catabolic process"/>
    <property type="evidence" value="ECO:0007669"/>
    <property type="project" value="InterPro"/>
</dbReference>
<keyword evidence="3" id="KW-0326">Glycosidase</keyword>
<dbReference type="PANTHER" id="PTHR34135:SF2">
    <property type="entry name" value="LYSOZYME"/>
    <property type="match status" value="1"/>
</dbReference>
<evidence type="ECO:0000256" key="2">
    <source>
        <dbReference type="ARBA" id="ARBA00022801"/>
    </source>
</evidence>
<dbReference type="SUPFAM" id="SSF51445">
    <property type="entry name" value="(Trans)glycosidases"/>
    <property type="match status" value="1"/>
</dbReference>
<dbReference type="InterPro" id="IPR018077">
    <property type="entry name" value="Glyco_hydro_fam25_subgr"/>
</dbReference>
<protein>
    <submittedName>
        <fullName evidence="4">Lysozyme</fullName>
    </submittedName>
</protein>
<evidence type="ECO:0000256" key="3">
    <source>
        <dbReference type="ARBA" id="ARBA00023295"/>
    </source>
</evidence>
<dbReference type="InterPro" id="IPR017853">
    <property type="entry name" value="GH"/>
</dbReference>
<dbReference type="CDD" id="cd06413">
    <property type="entry name" value="GH25_muramidase_1"/>
    <property type="match status" value="1"/>
</dbReference>
<dbReference type="Proteomes" id="UP000242501">
    <property type="component" value="Unassembled WGS sequence"/>
</dbReference>
<dbReference type="Pfam" id="PF01183">
    <property type="entry name" value="Glyco_hydro_25"/>
    <property type="match status" value="1"/>
</dbReference>
<organism evidence="4 5">
    <name type="scientific">Acinetobacter boissieri</name>
    <dbReference type="NCBI Taxonomy" id="1219383"/>
    <lineage>
        <taxon>Bacteria</taxon>
        <taxon>Pseudomonadati</taxon>
        <taxon>Pseudomonadota</taxon>
        <taxon>Gammaproteobacteria</taxon>
        <taxon>Moraxellales</taxon>
        <taxon>Moraxellaceae</taxon>
        <taxon>Acinetobacter</taxon>
    </lineage>
</organism>
<dbReference type="STRING" id="1219383.SAMN05421733_1063"/>
<proteinExistence type="inferred from homology"/>